<protein>
    <submittedName>
        <fullName evidence="1">CLUMA_CG007559, isoform A</fullName>
    </submittedName>
</protein>
<sequence>MKRKLPTNKTKVCTIDRAYKDQTDSDEDVYGTSLMSEDGNESIMKLLGSSFLIMISNMTLDIDRCLSNILAFKSFISFKIKRSPLLENIIPTLLHRREKQVVAML</sequence>
<reference evidence="1 2" key="1">
    <citation type="submission" date="2015-04" db="EMBL/GenBank/DDBJ databases">
        <authorList>
            <person name="Syromyatnikov M.Y."/>
            <person name="Popov V.N."/>
        </authorList>
    </citation>
    <scope>NUCLEOTIDE SEQUENCE [LARGE SCALE GENOMIC DNA]</scope>
</reference>
<proteinExistence type="predicted"/>
<dbReference type="EMBL" id="CVRI01000038">
    <property type="protein sequence ID" value="CRK94035.1"/>
    <property type="molecule type" value="Genomic_DNA"/>
</dbReference>
<dbReference type="AlphaFoldDB" id="A0A1J1I1F2"/>
<evidence type="ECO:0000313" key="1">
    <source>
        <dbReference type="EMBL" id="CRK94035.1"/>
    </source>
</evidence>
<organism evidence="1 2">
    <name type="scientific">Clunio marinus</name>
    <dbReference type="NCBI Taxonomy" id="568069"/>
    <lineage>
        <taxon>Eukaryota</taxon>
        <taxon>Metazoa</taxon>
        <taxon>Ecdysozoa</taxon>
        <taxon>Arthropoda</taxon>
        <taxon>Hexapoda</taxon>
        <taxon>Insecta</taxon>
        <taxon>Pterygota</taxon>
        <taxon>Neoptera</taxon>
        <taxon>Endopterygota</taxon>
        <taxon>Diptera</taxon>
        <taxon>Nematocera</taxon>
        <taxon>Chironomoidea</taxon>
        <taxon>Chironomidae</taxon>
        <taxon>Clunio</taxon>
    </lineage>
</organism>
<accession>A0A1J1I1F2</accession>
<dbReference type="Proteomes" id="UP000183832">
    <property type="component" value="Unassembled WGS sequence"/>
</dbReference>
<gene>
    <name evidence="1" type="ORF">CLUMA_CG007559</name>
</gene>
<name>A0A1J1I1F2_9DIPT</name>
<keyword evidence="2" id="KW-1185">Reference proteome</keyword>
<evidence type="ECO:0000313" key="2">
    <source>
        <dbReference type="Proteomes" id="UP000183832"/>
    </source>
</evidence>